<dbReference type="Proteomes" id="UP001142489">
    <property type="component" value="Unassembled WGS sequence"/>
</dbReference>
<gene>
    <name evidence="2" type="ORF">JRQ81_015391</name>
</gene>
<sequence length="95" mass="10102">MTSCVLKRERDWWARRSSPFDALDTCWLGSSSGCHQAGIEPQRLSSLAVDCPTATEGPGQSKRVSGLAVHYAAATADATTTTSKGPRQHESPGRG</sequence>
<keyword evidence="3" id="KW-1185">Reference proteome</keyword>
<evidence type="ECO:0000256" key="1">
    <source>
        <dbReference type="SAM" id="MobiDB-lite"/>
    </source>
</evidence>
<protein>
    <submittedName>
        <fullName evidence="2">Uncharacterized protein</fullName>
    </submittedName>
</protein>
<proteinExistence type="predicted"/>
<organism evidence="2 3">
    <name type="scientific">Phrynocephalus forsythii</name>
    <dbReference type="NCBI Taxonomy" id="171643"/>
    <lineage>
        <taxon>Eukaryota</taxon>
        <taxon>Metazoa</taxon>
        <taxon>Chordata</taxon>
        <taxon>Craniata</taxon>
        <taxon>Vertebrata</taxon>
        <taxon>Euteleostomi</taxon>
        <taxon>Lepidosauria</taxon>
        <taxon>Squamata</taxon>
        <taxon>Bifurcata</taxon>
        <taxon>Unidentata</taxon>
        <taxon>Episquamata</taxon>
        <taxon>Toxicofera</taxon>
        <taxon>Iguania</taxon>
        <taxon>Acrodonta</taxon>
        <taxon>Agamidae</taxon>
        <taxon>Agaminae</taxon>
        <taxon>Phrynocephalus</taxon>
    </lineage>
</organism>
<dbReference type="EMBL" id="JAPFRF010000006">
    <property type="protein sequence ID" value="KAJ7329217.1"/>
    <property type="molecule type" value="Genomic_DNA"/>
</dbReference>
<evidence type="ECO:0000313" key="3">
    <source>
        <dbReference type="Proteomes" id="UP001142489"/>
    </source>
</evidence>
<feature type="region of interest" description="Disordered" evidence="1">
    <location>
        <begin position="75"/>
        <end position="95"/>
    </location>
</feature>
<name>A0A9Q0XWG8_9SAUR</name>
<evidence type="ECO:0000313" key="2">
    <source>
        <dbReference type="EMBL" id="KAJ7329217.1"/>
    </source>
</evidence>
<comment type="caution">
    <text evidence="2">The sequence shown here is derived from an EMBL/GenBank/DDBJ whole genome shotgun (WGS) entry which is preliminary data.</text>
</comment>
<reference evidence="2" key="1">
    <citation type="journal article" date="2023" name="DNA Res.">
        <title>Chromosome-level genome assembly of Phrynocephalus forsythii using third-generation DNA sequencing and Hi-C analysis.</title>
        <authorList>
            <person name="Qi Y."/>
            <person name="Zhao W."/>
            <person name="Zhao Y."/>
            <person name="Niu C."/>
            <person name="Cao S."/>
            <person name="Zhang Y."/>
        </authorList>
    </citation>
    <scope>NUCLEOTIDE SEQUENCE</scope>
    <source>
        <tissue evidence="2">Muscle</tissue>
    </source>
</reference>
<dbReference type="AlphaFoldDB" id="A0A9Q0XWG8"/>
<accession>A0A9Q0XWG8</accession>